<keyword evidence="8" id="KW-1185">Reference proteome</keyword>
<dbReference type="InterPro" id="IPR055528">
    <property type="entry name" value="DUF7102"/>
</dbReference>
<evidence type="ECO:0000259" key="6">
    <source>
        <dbReference type="Pfam" id="PF23395"/>
    </source>
</evidence>
<feature type="domain" description="DUF7102" evidence="5">
    <location>
        <begin position="704"/>
        <end position="859"/>
    </location>
</feature>
<dbReference type="PANTHER" id="PTHR12925:SF0">
    <property type="entry name" value="PROTEIN HIKESHI"/>
    <property type="match status" value="1"/>
</dbReference>
<protein>
    <submittedName>
        <fullName evidence="7">Uncharacterized protein</fullName>
    </submittedName>
</protein>
<dbReference type="AlphaFoldDB" id="A0A6A5R0Z6"/>
<dbReference type="InterPro" id="IPR031318">
    <property type="entry name" value="OPI10"/>
</dbReference>
<dbReference type="OrthoDB" id="3647246at2759"/>
<dbReference type="Pfam" id="PF05603">
    <property type="entry name" value="Hikeshi-like_N"/>
    <property type="match status" value="1"/>
</dbReference>
<dbReference type="GO" id="GO:0005829">
    <property type="term" value="C:cytosol"/>
    <property type="evidence" value="ECO:0007669"/>
    <property type="project" value="TreeGrafter"/>
</dbReference>
<dbReference type="EMBL" id="ML979133">
    <property type="protein sequence ID" value="KAF1919767.1"/>
    <property type="molecule type" value="Genomic_DNA"/>
</dbReference>
<dbReference type="InterPro" id="IPR057559">
    <property type="entry name" value="SAM_6"/>
</dbReference>
<gene>
    <name evidence="7" type="ORF">BDU57DRAFT_536716</name>
</gene>
<accession>A0A6A5R0Z6</accession>
<name>A0A6A5R0Z6_AMPQU</name>
<evidence type="ECO:0000313" key="8">
    <source>
        <dbReference type="Proteomes" id="UP000800096"/>
    </source>
</evidence>
<dbReference type="PANTHER" id="PTHR12925">
    <property type="entry name" value="HIKESHI FAMILY MEMBER"/>
    <property type="match status" value="1"/>
</dbReference>
<feature type="compositionally biased region" description="Low complexity" evidence="2">
    <location>
        <begin position="566"/>
        <end position="580"/>
    </location>
</feature>
<sequence>MEVDHDEDDWDTLTYARHHGLSKIYCSESLYDCSLFEQADLTIESDLGAPSDDFITNKVNALTKERLAVSNDAALLLKAIHELQKPPSTEPLMTDRHRWMVGLKQEPPVLATDDELDLLNFGSALTPNFGNISMPLELVDKEHDEGLWPGKYLSYPEQINRQIKAEKLAVSKEVLIHLQDAVTDSYTSQDLQKAKEEALKSRSSTVYWPLTPPLLPLSPPLVPYIPSSPANCLPMYSDSSDYIVVEARELEQKIMGADSLERQSSDSSDLMLLDIANAANISPEFDASNSKIRKRRAEDLKVEGPLTPQNLSDSPMKKLKSVTFTEILHEFIPDVPWNKKGEADTTTVPEPDLDELFRDIAPYAEEATKKLASERLSGADTTARIDIPDVDFTLPMAPWNEYSSGGQSSGGEELDAQAKYLLRVKREDLKAASSWPGLASINSKLGWSIFTAKISKIDLQEKLHGKADLNKVLAEATSGQVATSSAQVWKPEGLRILDLDEEEKEIELAQVEEKSDMDALIRKRKLELDDDAPESHRKRTTSQLTPHPLSQKLRMGVLSSHWDNEPSVAPQHAPASHSAAGCARVASPTSKLLNNTKQAQKGSSNDLMFGGFSATTALHKFMETRGKAVEQASKKSVGTNHSGKDNQLPTNWSLPLRSEKSSTERLLPVPKQPSVRAAVAERHHVPTTPRAPLPVLSPSPASCSFIISNGFLQQRHLLKHIEQLYDKADMVYRDYDRPHSPAKEADISLSPSTGLIMTTLQQIKQRPLPGQAGHSPIKERMAVLQMRYERLVVMISEGLSRDLEKYESSRPNDLRDQEALNRMEDFASNMDAEVIIKYVPGGEQTLAYYIVVEMVKYGLAHGSQDIGDIKPVAVETTWEVFLRRVGVNPFAAQVIIASLKDPLDLQLPSITSSPNSPSPLVSGLSAFLLMNEKERITYFQAMMGGSRILKRRLVVMTSVPIGVIISGRPILTDARVVSQTQFAFEIPAQPSFAHIVVFLLPGITLPDGTAAAVYAQLPGAAQFKLLGAIANQKPSAIFKVVDKADGPAGGGLGDEDVMVDEGTVAGATLALGISIEPAQQVAAALELQKAQKAVGAQATTGNELILRGQNTVTTKVLAQRIIKNCYDFLTSWGSGDTVPLKAFQAWWTKFESKIERDPGFLERSDGG</sequence>
<dbReference type="GO" id="GO:0061608">
    <property type="term" value="F:nuclear import signal receptor activity"/>
    <property type="evidence" value="ECO:0007669"/>
    <property type="project" value="TreeGrafter"/>
</dbReference>
<feature type="domain" description="Hikeshi-like C-terminal" evidence="4">
    <location>
        <begin position="1113"/>
        <end position="1163"/>
    </location>
</feature>
<dbReference type="GO" id="GO:0005634">
    <property type="term" value="C:nucleus"/>
    <property type="evidence" value="ECO:0007669"/>
    <property type="project" value="TreeGrafter"/>
</dbReference>
<dbReference type="GO" id="GO:0006606">
    <property type="term" value="P:protein import into nucleus"/>
    <property type="evidence" value="ECO:0007669"/>
    <property type="project" value="TreeGrafter"/>
</dbReference>
<dbReference type="InterPro" id="IPR008493">
    <property type="entry name" value="Hikeshi-like_N"/>
</dbReference>
<evidence type="ECO:0000313" key="7">
    <source>
        <dbReference type="EMBL" id="KAF1919767.1"/>
    </source>
</evidence>
<comment type="similarity">
    <text evidence="1">Belongs to the OPI10 family.</text>
</comment>
<dbReference type="InterPro" id="IPR048364">
    <property type="entry name" value="Hikeshi-like_C"/>
</dbReference>
<evidence type="ECO:0000259" key="5">
    <source>
        <dbReference type="Pfam" id="PF23394"/>
    </source>
</evidence>
<dbReference type="Pfam" id="PF21057">
    <property type="entry name" value="Hikeshi-like_C"/>
    <property type="match status" value="1"/>
</dbReference>
<evidence type="ECO:0000256" key="2">
    <source>
        <dbReference type="SAM" id="MobiDB-lite"/>
    </source>
</evidence>
<evidence type="ECO:0000256" key="1">
    <source>
        <dbReference type="ARBA" id="ARBA00006623"/>
    </source>
</evidence>
<dbReference type="Pfam" id="PF23394">
    <property type="entry name" value="DUF7102"/>
    <property type="match status" value="1"/>
</dbReference>
<reference evidence="7" key="1">
    <citation type="journal article" date="2020" name="Stud. Mycol.">
        <title>101 Dothideomycetes genomes: a test case for predicting lifestyles and emergence of pathogens.</title>
        <authorList>
            <person name="Haridas S."/>
            <person name="Albert R."/>
            <person name="Binder M."/>
            <person name="Bloem J."/>
            <person name="Labutti K."/>
            <person name="Salamov A."/>
            <person name="Andreopoulos B."/>
            <person name="Baker S."/>
            <person name="Barry K."/>
            <person name="Bills G."/>
            <person name="Bluhm B."/>
            <person name="Cannon C."/>
            <person name="Castanera R."/>
            <person name="Culley D."/>
            <person name="Daum C."/>
            <person name="Ezra D."/>
            <person name="Gonzalez J."/>
            <person name="Henrissat B."/>
            <person name="Kuo A."/>
            <person name="Liang C."/>
            <person name="Lipzen A."/>
            <person name="Lutzoni F."/>
            <person name="Magnuson J."/>
            <person name="Mondo S."/>
            <person name="Nolan M."/>
            <person name="Ohm R."/>
            <person name="Pangilinan J."/>
            <person name="Park H.-J."/>
            <person name="Ramirez L."/>
            <person name="Alfaro M."/>
            <person name="Sun H."/>
            <person name="Tritt A."/>
            <person name="Yoshinaga Y."/>
            <person name="Zwiers L.-H."/>
            <person name="Turgeon B."/>
            <person name="Goodwin S."/>
            <person name="Spatafora J."/>
            <person name="Crous P."/>
            <person name="Grigoriev I."/>
        </authorList>
    </citation>
    <scope>NUCLEOTIDE SEQUENCE</scope>
    <source>
        <strain evidence="7">HMLAC05119</strain>
    </source>
</reference>
<feature type="region of interest" description="Disordered" evidence="2">
    <location>
        <begin position="530"/>
        <end position="583"/>
    </location>
</feature>
<evidence type="ECO:0000259" key="3">
    <source>
        <dbReference type="Pfam" id="PF05603"/>
    </source>
</evidence>
<dbReference type="Proteomes" id="UP000800096">
    <property type="component" value="Unassembled WGS sequence"/>
</dbReference>
<feature type="compositionally biased region" description="Polar residues" evidence="2">
    <location>
        <begin position="634"/>
        <end position="653"/>
    </location>
</feature>
<feature type="region of interest" description="Disordered" evidence="2">
    <location>
        <begin position="625"/>
        <end position="654"/>
    </location>
</feature>
<proteinExistence type="inferred from homology"/>
<evidence type="ECO:0000259" key="4">
    <source>
        <dbReference type="Pfam" id="PF21057"/>
    </source>
</evidence>
<feature type="domain" description="Hikeshi-like N-terminal" evidence="3">
    <location>
        <begin position="964"/>
        <end position="1091"/>
    </location>
</feature>
<dbReference type="Pfam" id="PF23395">
    <property type="entry name" value="SAM_6"/>
    <property type="match status" value="1"/>
</dbReference>
<feature type="domain" description="SAM-like" evidence="6">
    <location>
        <begin position="874"/>
        <end position="951"/>
    </location>
</feature>
<organism evidence="7 8">
    <name type="scientific">Ampelomyces quisqualis</name>
    <name type="common">Powdery mildew agent</name>
    <dbReference type="NCBI Taxonomy" id="50730"/>
    <lineage>
        <taxon>Eukaryota</taxon>
        <taxon>Fungi</taxon>
        <taxon>Dikarya</taxon>
        <taxon>Ascomycota</taxon>
        <taxon>Pezizomycotina</taxon>
        <taxon>Dothideomycetes</taxon>
        <taxon>Pleosporomycetidae</taxon>
        <taxon>Pleosporales</taxon>
        <taxon>Pleosporineae</taxon>
        <taxon>Phaeosphaeriaceae</taxon>
        <taxon>Ampelomyces</taxon>
    </lineage>
</organism>